<reference evidence="1" key="1">
    <citation type="submission" date="2022-10" db="EMBL/GenBank/DDBJ databases">
        <title>The complete genomes of actinobacterial strains from the NBC collection.</title>
        <authorList>
            <person name="Joergensen T.S."/>
            <person name="Alvarez Arevalo M."/>
            <person name="Sterndorff E.B."/>
            <person name="Faurdal D."/>
            <person name="Vuksanovic O."/>
            <person name="Mourched A.-S."/>
            <person name="Charusanti P."/>
            <person name="Shaw S."/>
            <person name="Blin K."/>
            <person name="Weber T."/>
        </authorList>
    </citation>
    <scope>NUCLEOTIDE SEQUENCE</scope>
    <source>
        <strain evidence="1">NBC_01482</strain>
    </source>
</reference>
<dbReference type="Proteomes" id="UP001432062">
    <property type="component" value="Chromosome"/>
</dbReference>
<gene>
    <name evidence="1" type="ORF">OG563_18465</name>
</gene>
<sequence>MTEISQSQLRREAVEITLWQMPSHKPDAATMSELSQFDSESAELAVGNIAVEDGSSLPDLGPLSKFSTWESVAATLMRKAESISGFNPESTAFDPVAWNNYIYKFSTMPAFSGYRNDTRSTSISPLSLEKVVAAVEDLATSFMTPENFNAVMETIKKIGQLALENQGEAEKQSFQQVGLLSRNRGNLYLGVIRTEVTMMYKAGKGYEQLQQDLSICCCYGVLDFANCIRNASTLLQWDPVDMTEWEGGTASASYSPNQCPAWNQ</sequence>
<organism evidence="1 2">
    <name type="scientific">Nocardia vinacea</name>
    <dbReference type="NCBI Taxonomy" id="96468"/>
    <lineage>
        <taxon>Bacteria</taxon>
        <taxon>Bacillati</taxon>
        <taxon>Actinomycetota</taxon>
        <taxon>Actinomycetes</taxon>
        <taxon>Mycobacteriales</taxon>
        <taxon>Nocardiaceae</taxon>
        <taxon>Nocardia</taxon>
    </lineage>
</organism>
<proteinExistence type="predicted"/>
<dbReference type="RefSeq" id="WP_329414770.1">
    <property type="nucleotide sequence ID" value="NZ_CP109441.1"/>
</dbReference>
<accession>A0ABZ1Z7R3</accession>
<keyword evidence="2" id="KW-1185">Reference proteome</keyword>
<evidence type="ECO:0000313" key="1">
    <source>
        <dbReference type="EMBL" id="WUV49999.1"/>
    </source>
</evidence>
<protein>
    <submittedName>
        <fullName evidence="1">Uncharacterized protein</fullName>
    </submittedName>
</protein>
<name>A0ABZ1Z7R3_9NOCA</name>
<dbReference type="EMBL" id="CP109441">
    <property type="protein sequence ID" value="WUV49999.1"/>
    <property type="molecule type" value="Genomic_DNA"/>
</dbReference>
<evidence type="ECO:0000313" key="2">
    <source>
        <dbReference type="Proteomes" id="UP001432062"/>
    </source>
</evidence>